<evidence type="ECO:0000313" key="14">
    <source>
        <dbReference type="Proteomes" id="UP000006043"/>
    </source>
</evidence>
<dbReference type="PANTHER" id="PTHR43859:SF4">
    <property type="entry name" value="BUTANOATE--COA LIGASE AAE1-RELATED"/>
    <property type="match status" value="1"/>
</dbReference>
<evidence type="ECO:0000259" key="11">
    <source>
        <dbReference type="Pfam" id="PF00501"/>
    </source>
</evidence>
<dbReference type="HOGENOM" id="CLU_000022_59_5_11"/>
<evidence type="ECO:0000256" key="7">
    <source>
        <dbReference type="ARBA" id="ARBA00069710"/>
    </source>
</evidence>
<dbReference type="GeneID" id="93411001"/>
<evidence type="ECO:0000259" key="12">
    <source>
        <dbReference type="Pfam" id="PF13193"/>
    </source>
</evidence>
<evidence type="ECO:0000256" key="1">
    <source>
        <dbReference type="ARBA" id="ARBA00006432"/>
    </source>
</evidence>
<dbReference type="Gene3D" id="3.30.300.30">
    <property type="match status" value="1"/>
</dbReference>
<dbReference type="Pfam" id="PF00501">
    <property type="entry name" value="AMP-binding"/>
    <property type="match status" value="1"/>
</dbReference>
<dbReference type="EC" id="6.2.1.3" evidence="5"/>
<comment type="similarity">
    <text evidence="1">Belongs to the ATP-dependent AMP-binding enzyme family.</text>
</comment>
<name>K0VCK7_MYCFO</name>
<organism evidence="13 14">
    <name type="scientific">Mycolicibacterium fortuitum subsp. fortuitum DSM 46621 = ATCC 6841 = JCM 6387</name>
    <dbReference type="NCBI Taxonomy" id="1214102"/>
    <lineage>
        <taxon>Bacteria</taxon>
        <taxon>Bacillati</taxon>
        <taxon>Actinomycetota</taxon>
        <taxon>Actinomycetes</taxon>
        <taxon>Mycobacteriales</taxon>
        <taxon>Mycobacteriaceae</taxon>
        <taxon>Mycolicibacterium</taxon>
    </lineage>
</organism>
<evidence type="ECO:0000256" key="9">
    <source>
        <dbReference type="ARBA" id="ARBA00080667"/>
    </source>
</evidence>
<dbReference type="InterPro" id="IPR000873">
    <property type="entry name" value="AMP-dep_synth/lig_dom"/>
</dbReference>
<dbReference type="RefSeq" id="WP_003882708.1">
    <property type="nucleotide sequence ID" value="NZ_JH814733.1"/>
</dbReference>
<dbReference type="EMBL" id="ALQB01000069">
    <property type="protein sequence ID" value="EJZ12588.1"/>
    <property type="molecule type" value="Genomic_DNA"/>
</dbReference>
<dbReference type="Pfam" id="PF13193">
    <property type="entry name" value="AMP-binding_C"/>
    <property type="match status" value="1"/>
</dbReference>
<comment type="caution">
    <text evidence="13">The sequence shown here is derived from an EMBL/GenBank/DDBJ whole genome shotgun (WGS) entry which is preliminary data.</text>
</comment>
<dbReference type="AlphaFoldDB" id="K0VCK7"/>
<gene>
    <name evidence="13" type="ORF">MFORT_17111</name>
</gene>
<dbReference type="Gene3D" id="3.40.50.12780">
    <property type="entry name" value="N-terminal domain of ligase-like"/>
    <property type="match status" value="1"/>
</dbReference>
<keyword evidence="2" id="KW-0436">Ligase</keyword>
<evidence type="ECO:0000256" key="10">
    <source>
        <dbReference type="ARBA" id="ARBA00083882"/>
    </source>
</evidence>
<dbReference type="InterPro" id="IPR020845">
    <property type="entry name" value="AMP-binding_CS"/>
</dbReference>
<dbReference type="GO" id="GO:0004467">
    <property type="term" value="F:long-chain fatty acid-CoA ligase activity"/>
    <property type="evidence" value="ECO:0007669"/>
    <property type="project" value="UniProtKB-EC"/>
</dbReference>
<dbReference type="PROSITE" id="PS00455">
    <property type="entry name" value="AMP_BINDING"/>
    <property type="match status" value="1"/>
</dbReference>
<dbReference type="PANTHER" id="PTHR43859">
    <property type="entry name" value="ACYL-ACTIVATING ENZYME"/>
    <property type="match status" value="1"/>
</dbReference>
<dbReference type="InterPro" id="IPR025110">
    <property type="entry name" value="AMP-bd_C"/>
</dbReference>
<keyword evidence="4" id="KW-0443">Lipid metabolism</keyword>
<dbReference type="InterPro" id="IPR042099">
    <property type="entry name" value="ANL_N_sf"/>
</dbReference>
<evidence type="ECO:0000256" key="2">
    <source>
        <dbReference type="ARBA" id="ARBA00022598"/>
    </source>
</evidence>
<evidence type="ECO:0000256" key="8">
    <source>
        <dbReference type="ARBA" id="ARBA00076959"/>
    </source>
</evidence>
<dbReference type="InterPro" id="IPR045851">
    <property type="entry name" value="AMP-bd_C_sf"/>
</dbReference>
<protein>
    <recommendedName>
        <fullName evidence="7">Long-chain-fatty-acid--CoA ligase FadD13</fullName>
        <ecNumber evidence="5">6.2.1.3</ecNumber>
    </recommendedName>
    <alternativeName>
        <fullName evidence="8">Fatty acyl-CoA ligase</fullName>
    </alternativeName>
    <alternativeName>
        <fullName evidence="10">Fatty acyl-CoA synthetase</fullName>
    </alternativeName>
    <alternativeName>
        <fullName evidence="9">Very-long-chain fatty-acyl-CoA synthetase</fullName>
    </alternativeName>
</protein>
<evidence type="ECO:0000313" key="13">
    <source>
        <dbReference type="EMBL" id="EJZ12588.1"/>
    </source>
</evidence>
<dbReference type="Proteomes" id="UP000006043">
    <property type="component" value="Unassembled WGS sequence"/>
</dbReference>
<sequence>MKRLTTTHAMSSLTPVSFLDRAAAVHGDKVAVVDGSRSFTYREVHQRCRQLAGALVDNGLQPGARVAVLSHNTREMLEGHYGVPYAAGVLVPINSRLSAGEIAYILQHSEADVVIATDALTPLAAEAISLAGRSVRTLAGSEEYEATIAAAEPVGNPLTDELSPLAINYTSGTTGKPKGVVYSHRGAYLQSLAMAFHSGMDLNSSYLWTLPMFHCNGWCFTWAVTAVGATHVCLPKVDADAIWHAVDQHEITHMCAAPTVLSSMTADARERSGDRSVWVATGGAPPAPALLARARACGLDVTHLYGMTETYGPAVINEWKREWTSLPNSDRDRLNARQGIGNIVSDVVRVLDEQGRDVPADAATVGEIALRGNNVTPEYYRDPAATAAAVPDGWFRSGDLAVRHPDGYLEIRDRAKDVIISGGENISSVEIERAILEHPAVLEAAVVAMPHAHWGERPVAFVSLRSGVDVTGNDIRDHLCDRIAKFKIPDRIEFTELPKTATGKIRKFELKKQLGQVPHSTPSGRNRP</sequence>
<evidence type="ECO:0000256" key="4">
    <source>
        <dbReference type="ARBA" id="ARBA00023098"/>
    </source>
</evidence>
<accession>K0VCK7</accession>
<proteinExistence type="inferred from homology"/>
<dbReference type="FunFam" id="3.30.300.30:FF:000008">
    <property type="entry name" value="2,3-dihydroxybenzoate-AMP ligase"/>
    <property type="match status" value="1"/>
</dbReference>
<feature type="domain" description="AMP-binding enzyme C-terminal" evidence="12">
    <location>
        <begin position="430"/>
        <end position="504"/>
    </location>
</feature>
<evidence type="ECO:0000256" key="6">
    <source>
        <dbReference type="ARBA" id="ARBA00036813"/>
    </source>
</evidence>
<evidence type="ECO:0000256" key="3">
    <source>
        <dbReference type="ARBA" id="ARBA00022832"/>
    </source>
</evidence>
<comment type="catalytic activity">
    <reaction evidence="6">
        <text>a long-chain fatty acid + ATP + CoA = a long-chain fatty acyl-CoA + AMP + diphosphate</text>
        <dbReference type="Rhea" id="RHEA:15421"/>
        <dbReference type="ChEBI" id="CHEBI:30616"/>
        <dbReference type="ChEBI" id="CHEBI:33019"/>
        <dbReference type="ChEBI" id="CHEBI:57287"/>
        <dbReference type="ChEBI" id="CHEBI:57560"/>
        <dbReference type="ChEBI" id="CHEBI:83139"/>
        <dbReference type="ChEBI" id="CHEBI:456215"/>
        <dbReference type="EC" id="6.2.1.3"/>
    </reaction>
</comment>
<dbReference type="SUPFAM" id="SSF56801">
    <property type="entry name" value="Acetyl-CoA synthetase-like"/>
    <property type="match status" value="1"/>
</dbReference>
<dbReference type="PATRIC" id="fig|1214102.3.peg.3397"/>
<feature type="domain" description="AMP-dependent synthetase/ligase" evidence="11">
    <location>
        <begin position="19"/>
        <end position="380"/>
    </location>
</feature>
<evidence type="ECO:0000256" key="5">
    <source>
        <dbReference type="ARBA" id="ARBA00026121"/>
    </source>
</evidence>
<reference evidence="13 14" key="1">
    <citation type="journal article" date="2012" name="J. Bacteriol.">
        <title>Complete Genome Sequence of Mycobacterium fortuitum subsp. fortuitum Type Strain DSM46621.</title>
        <authorList>
            <person name="Ho Y.S."/>
            <person name="Adroub S.A."/>
            <person name="Aleisa F."/>
            <person name="Mahmood H."/>
            <person name="Othoum G."/>
            <person name="Rashid F."/>
            <person name="Zaher M."/>
            <person name="Ali S."/>
            <person name="Bitter W."/>
            <person name="Pain A."/>
            <person name="Abdallah A.M."/>
        </authorList>
    </citation>
    <scope>NUCLEOTIDE SEQUENCE [LARGE SCALE GENOMIC DNA]</scope>
    <source>
        <strain evidence="14">DSM46621</strain>
    </source>
</reference>
<keyword evidence="3" id="KW-0276">Fatty acid metabolism</keyword>